<evidence type="ECO:0000313" key="13">
    <source>
        <dbReference type="Proteomes" id="UP000663845"/>
    </source>
</evidence>
<feature type="transmembrane region" description="Helical" evidence="9">
    <location>
        <begin position="110"/>
        <end position="130"/>
    </location>
</feature>
<organism evidence="11 13">
    <name type="scientific">Adineta steineri</name>
    <dbReference type="NCBI Taxonomy" id="433720"/>
    <lineage>
        <taxon>Eukaryota</taxon>
        <taxon>Metazoa</taxon>
        <taxon>Spiralia</taxon>
        <taxon>Gnathifera</taxon>
        <taxon>Rotifera</taxon>
        <taxon>Eurotatoria</taxon>
        <taxon>Bdelloidea</taxon>
        <taxon>Adinetida</taxon>
        <taxon>Adinetidae</taxon>
        <taxon>Adineta</taxon>
    </lineage>
</organism>
<evidence type="ECO:0000256" key="9">
    <source>
        <dbReference type="SAM" id="Phobius"/>
    </source>
</evidence>
<dbReference type="EMBL" id="CAJOAZ010001162">
    <property type="protein sequence ID" value="CAF3774092.1"/>
    <property type="molecule type" value="Genomic_DNA"/>
</dbReference>
<comment type="subcellular location">
    <subcellularLocation>
        <location evidence="1">Membrane</location>
        <topology evidence="1">Multi-pass membrane protein</topology>
    </subcellularLocation>
</comment>
<dbReference type="Proteomes" id="UP000663844">
    <property type="component" value="Unassembled WGS sequence"/>
</dbReference>
<dbReference type="SUPFAM" id="SSF81321">
    <property type="entry name" value="Family A G protein-coupled receptor-like"/>
    <property type="match status" value="1"/>
</dbReference>
<gene>
    <name evidence="11" type="ORF">JYZ213_LOCUS40751</name>
    <name evidence="12" type="ORF">OXD698_LOCUS16758</name>
</gene>
<protein>
    <recommendedName>
        <fullName evidence="10">G-protein coupled receptors family 1 profile domain-containing protein</fullName>
    </recommendedName>
</protein>
<evidence type="ECO:0000256" key="3">
    <source>
        <dbReference type="ARBA" id="ARBA00022989"/>
    </source>
</evidence>
<evidence type="ECO:0000256" key="4">
    <source>
        <dbReference type="ARBA" id="ARBA00023040"/>
    </source>
</evidence>
<dbReference type="PANTHER" id="PTHR24243">
    <property type="entry name" value="G-PROTEIN COUPLED RECEPTOR"/>
    <property type="match status" value="1"/>
</dbReference>
<dbReference type="EMBL" id="CAJNOG010001538">
    <property type="protein sequence ID" value="CAF1452159.1"/>
    <property type="molecule type" value="Genomic_DNA"/>
</dbReference>
<dbReference type="InterPro" id="IPR000276">
    <property type="entry name" value="GPCR_Rhodpsn"/>
</dbReference>
<dbReference type="GO" id="GO:0005886">
    <property type="term" value="C:plasma membrane"/>
    <property type="evidence" value="ECO:0007669"/>
    <property type="project" value="TreeGrafter"/>
</dbReference>
<dbReference type="InterPro" id="IPR017452">
    <property type="entry name" value="GPCR_Rhodpsn_7TM"/>
</dbReference>
<dbReference type="Pfam" id="PF00001">
    <property type="entry name" value="7tm_1"/>
    <property type="match status" value="1"/>
</dbReference>
<feature type="transmembrane region" description="Helical" evidence="9">
    <location>
        <begin position="150"/>
        <end position="169"/>
    </location>
</feature>
<evidence type="ECO:0000256" key="7">
    <source>
        <dbReference type="ARBA" id="ARBA00023224"/>
    </source>
</evidence>
<keyword evidence="2 9" id="KW-0812">Transmembrane</keyword>
<reference evidence="11" key="1">
    <citation type="submission" date="2021-02" db="EMBL/GenBank/DDBJ databases">
        <authorList>
            <person name="Nowell W R."/>
        </authorList>
    </citation>
    <scope>NUCLEOTIDE SEQUENCE</scope>
</reference>
<evidence type="ECO:0000256" key="1">
    <source>
        <dbReference type="ARBA" id="ARBA00004141"/>
    </source>
</evidence>
<keyword evidence="7" id="KW-0807">Transducer</keyword>
<evidence type="ECO:0000259" key="10">
    <source>
        <dbReference type="PROSITE" id="PS50262"/>
    </source>
</evidence>
<feature type="transmembrane region" description="Helical" evidence="9">
    <location>
        <begin position="21"/>
        <end position="51"/>
    </location>
</feature>
<evidence type="ECO:0000313" key="12">
    <source>
        <dbReference type="EMBL" id="CAF3774092.1"/>
    </source>
</evidence>
<evidence type="ECO:0000256" key="8">
    <source>
        <dbReference type="SAM" id="MobiDB-lite"/>
    </source>
</evidence>
<dbReference type="AlphaFoldDB" id="A0A815PR12"/>
<sequence>MGIFGNTLSIIMFLTKLKKNVCSFYLLTAEITDTLTILIYVLPATVGLIYGKNGTQTNLVWCKLINWASDTTNLISTLMLCSASIDRYLCSSRRIQLRKWSSMKVAKISVVIVTFCSFLLAIPDILYWNIDTNIQQCIDSEIYLQYASYFLIPVMFSFVPLIILSVFGYKTYRNLQHIHPVHQGDDVAIISNHQQVHRRQRLDNQLSRMLIPQILLFLFQTITFFSVNLYITVTYELSKSDLRMAMENLFQSIIFVFYETYTAASFYIYYAHSKAFRVNVKKLLMKHRRRDDNATTVTRNTGAPVRYHSGTGITMPAGH</sequence>
<evidence type="ECO:0000256" key="2">
    <source>
        <dbReference type="ARBA" id="ARBA00022692"/>
    </source>
</evidence>
<evidence type="ECO:0000256" key="6">
    <source>
        <dbReference type="ARBA" id="ARBA00023170"/>
    </source>
</evidence>
<feature type="transmembrane region" description="Helical" evidence="9">
    <location>
        <begin position="209"/>
        <end position="233"/>
    </location>
</feature>
<feature type="transmembrane region" description="Helical" evidence="9">
    <location>
        <begin position="253"/>
        <end position="272"/>
    </location>
</feature>
<keyword evidence="5 9" id="KW-0472">Membrane</keyword>
<keyword evidence="4" id="KW-0297">G-protein coupled receptor</keyword>
<keyword evidence="3 9" id="KW-1133">Transmembrane helix</keyword>
<dbReference type="Gene3D" id="1.20.1070.10">
    <property type="entry name" value="Rhodopsin 7-helix transmembrane proteins"/>
    <property type="match status" value="1"/>
</dbReference>
<name>A0A815PR12_9BILA</name>
<proteinExistence type="predicted"/>
<dbReference type="GO" id="GO:0004930">
    <property type="term" value="F:G protein-coupled receptor activity"/>
    <property type="evidence" value="ECO:0007669"/>
    <property type="project" value="UniProtKB-KW"/>
</dbReference>
<accession>A0A815PR12</accession>
<feature type="region of interest" description="Disordered" evidence="8">
    <location>
        <begin position="291"/>
        <end position="319"/>
    </location>
</feature>
<dbReference type="PROSITE" id="PS50262">
    <property type="entry name" value="G_PROTEIN_RECEP_F1_2"/>
    <property type="match status" value="1"/>
</dbReference>
<dbReference type="PANTHER" id="PTHR24243:SF208">
    <property type="entry name" value="PYROKININ-1 RECEPTOR"/>
    <property type="match status" value="1"/>
</dbReference>
<feature type="transmembrane region" description="Helical" evidence="9">
    <location>
        <begin position="71"/>
        <end position="89"/>
    </location>
</feature>
<evidence type="ECO:0000256" key="5">
    <source>
        <dbReference type="ARBA" id="ARBA00023136"/>
    </source>
</evidence>
<feature type="domain" description="G-protein coupled receptors family 1 profile" evidence="10">
    <location>
        <begin position="5"/>
        <end position="269"/>
    </location>
</feature>
<evidence type="ECO:0000313" key="11">
    <source>
        <dbReference type="EMBL" id="CAF1452159.1"/>
    </source>
</evidence>
<dbReference type="Proteomes" id="UP000663845">
    <property type="component" value="Unassembled WGS sequence"/>
</dbReference>
<comment type="caution">
    <text evidence="11">The sequence shown here is derived from an EMBL/GenBank/DDBJ whole genome shotgun (WGS) entry which is preliminary data.</text>
</comment>
<keyword evidence="6" id="KW-0675">Receptor</keyword>